<comment type="caution">
    <text evidence="1">The sequence shown here is derived from an EMBL/GenBank/DDBJ whole genome shotgun (WGS) entry which is preliminary data.</text>
</comment>
<protein>
    <submittedName>
        <fullName evidence="1">Pre-mRNA-splicing factor clf1</fullName>
    </submittedName>
</protein>
<evidence type="ECO:0000313" key="2">
    <source>
        <dbReference type="Proteomes" id="UP001060215"/>
    </source>
</evidence>
<accession>A0ACC0GJE9</accession>
<gene>
    <name evidence="1" type="ORF">LOK49_LG09G01068</name>
</gene>
<dbReference type="EMBL" id="CM045765">
    <property type="protein sequence ID" value="KAI8000964.1"/>
    <property type="molecule type" value="Genomic_DNA"/>
</dbReference>
<organism evidence="1 2">
    <name type="scientific">Camellia lanceoleosa</name>
    <dbReference type="NCBI Taxonomy" id="1840588"/>
    <lineage>
        <taxon>Eukaryota</taxon>
        <taxon>Viridiplantae</taxon>
        <taxon>Streptophyta</taxon>
        <taxon>Embryophyta</taxon>
        <taxon>Tracheophyta</taxon>
        <taxon>Spermatophyta</taxon>
        <taxon>Magnoliopsida</taxon>
        <taxon>eudicotyledons</taxon>
        <taxon>Gunneridae</taxon>
        <taxon>Pentapetalae</taxon>
        <taxon>asterids</taxon>
        <taxon>Ericales</taxon>
        <taxon>Theaceae</taxon>
        <taxon>Camellia</taxon>
    </lineage>
</organism>
<evidence type="ECO:0000313" key="1">
    <source>
        <dbReference type="EMBL" id="KAI8000964.1"/>
    </source>
</evidence>
<sequence>MVHGELDTKNGAPSYLSAMIRHFYPDRKSRGAAEFTWGILNFQKDQDIRLKVGSIRAKGKWHPLDSQIPFEYCYDLRECLKLIPHEKFSFAKIWLLAAQFEIQQLNLKGARLILGNAIGKAPKDKVI</sequence>
<proteinExistence type="predicted"/>
<reference evidence="1 2" key="1">
    <citation type="journal article" date="2022" name="Plant J.">
        <title>Chromosome-level genome of Camellia lanceoleosa provides a valuable resource for understanding genome evolution and self-incompatibility.</title>
        <authorList>
            <person name="Gong W."/>
            <person name="Xiao S."/>
            <person name="Wang L."/>
            <person name="Liao Z."/>
            <person name="Chang Y."/>
            <person name="Mo W."/>
            <person name="Hu G."/>
            <person name="Li W."/>
            <person name="Zhao G."/>
            <person name="Zhu H."/>
            <person name="Hu X."/>
            <person name="Ji K."/>
            <person name="Xiang X."/>
            <person name="Song Q."/>
            <person name="Yuan D."/>
            <person name="Jin S."/>
            <person name="Zhang L."/>
        </authorList>
    </citation>
    <scope>NUCLEOTIDE SEQUENCE [LARGE SCALE GENOMIC DNA]</scope>
    <source>
        <strain evidence="1">SQ_2022a</strain>
    </source>
</reference>
<keyword evidence="2" id="KW-1185">Reference proteome</keyword>
<dbReference type="Proteomes" id="UP001060215">
    <property type="component" value="Chromosome 8"/>
</dbReference>
<name>A0ACC0GJE9_9ERIC</name>